<dbReference type="PANTHER" id="PTHR47701">
    <property type="entry name" value="PROTEIN MODIFIER OF SNC1 11"/>
    <property type="match status" value="1"/>
</dbReference>
<sequence length="267" mass="29066">MDSPLLKAAVENPPAGAAAFATKLAPPAAAIADLTSTPQQSDGNAKELGKPGRTEERKVAKLVGVNSGISSNSEASAVTDLERKLRRAERFGVQVVLSEKEKRNSRAERFGIGSNITGSKIPGQAEEEKRKARAERFGLKVDNPIDEAAKKKARLERFAPNPKLNTSEEEKKKARAIRLDILENKFSQDSSEVSGEANSRRRKLSNPLDWVLQQIINVSMIRFPLLNCDTQVQHDVEAGCLTNRMAEVKVAGENPDDAAEENSGRAI</sequence>
<dbReference type="GO" id="GO:0005634">
    <property type="term" value="C:nucleus"/>
    <property type="evidence" value="ECO:0007669"/>
    <property type="project" value="TreeGrafter"/>
</dbReference>
<feature type="domain" description="THO1-MOS11 C-terminal" evidence="2">
    <location>
        <begin position="76"/>
        <end position="111"/>
    </location>
</feature>
<dbReference type="EMBL" id="JACMSC010000011">
    <property type="protein sequence ID" value="KAG6501673.1"/>
    <property type="molecule type" value="Genomic_DNA"/>
</dbReference>
<keyword evidence="4" id="KW-1185">Reference proteome</keyword>
<dbReference type="InterPro" id="IPR040746">
    <property type="entry name" value="THO1_MOS11_C"/>
</dbReference>
<gene>
    <name evidence="3" type="ORF">ZIOFF_041556</name>
</gene>
<evidence type="ECO:0000313" key="4">
    <source>
        <dbReference type="Proteomes" id="UP000734854"/>
    </source>
</evidence>
<dbReference type="InterPro" id="IPR044209">
    <property type="entry name" value="MOS11"/>
</dbReference>
<dbReference type="Pfam" id="PF18592">
    <property type="entry name" value="Tho1_MOS11_C"/>
    <property type="match status" value="1"/>
</dbReference>
<evidence type="ECO:0000259" key="2">
    <source>
        <dbReference type="Pfam" id="PF18592"/>
    </source>
</evidence>
<protein>
    <recommendedName>
        <fullName evidence="2">THO1-MOS11 C-terminal domain-containing protein</fullName>
    </recommendedName>
</protein>
<reference evidence="3 4" key="1">
    <citation type="submission" date="2020-08" db="EMBL/GenBank/DDBJ databases">
        <title>Plant Genome Project.</title>
        <authorList>
            <person name="Zhang R.-G."/>
        </authorList>
    </citation>
    <scope>NUCLEOTIDE SEQUENCE [LARGE SCALE GENOMIC DNA]</scope>
    <source>
        <tissue evidence="3">Rhizome</tissue>
    </source>
</reference>
<proteinExistence type="predicted"/>
<comment type="caution">
    <text evidence="3">The sequence shown here is derived from an EMBL/GenBank/DDBJ whole genome shotgun (WGS) entry which is preliminary data.</text>
</comment>
<evidence type="ECO:0000256" key="1">
    <source>
        <dbReference type="SAM" id="MobiDB-lite"/>
    </source>
</evidence>
<dbReference type="PANTHER" id="PTHR47701:SF2">
    <property type="entry name" value="PROTEIN MODIFIER OF SNC1 11"/>
    <property type="match status" value="1"/>
</dbReference>
<feature type="compositionally biased region" description="Basic and acidic residues" evidence="1">
    <location>
        <begin position="44"/>
        <end position="57"/>
    </location>
</feature>
<feature type="region of interest" description="Disordered" evidence="1">
    <location>
        <begin position="33"/>
        <end position="57"/>
    </location>
</feature>
<evidence type="ECO:0000313" key="3">
    <source>
        <dbReference type="EMBL" id="KAG6501673.1"/>
    </source>
</evidence>
<dbReference type="GO" id="GO:0016973">
    <property type="term" value="P:poly(A)+ mRNA export from nucleus"/>
    <property type="evidence" value="ECO:0007669"/>
    <property type="project" value="InterPro"/>
</dbReference>
<dbReference type="Proteomes" id="UP000734854">
    <property type="component" value="Unassembled WGS sequence"/>
</dbReference>
<name>A0A8J5GHM8_ZINOF</name>
<organism evidence="3 4">
    <name type="scientific">Zingiber officinale</name>
    <name type="common">Ginger</name>
    <name type="synonym">Amomum zingiber</name>
    <dbReference type="NCBI Taxonomy" id="94328"/>
    <lineage>
        <taxon>Eukaryota</taxon>
        <taxon>Viridiplantae</taxon>
        <taxon>Streptophyta</taxon>
        <taxon>Embryophyta</taxon>
        <taxon>Tracheophyta</taxon>
        <taxon>Spermatophyta</taxon>
        <taxon>Magnoliopsida</taxon>
        <taxon>Liliopsida</taxon>
        <taxon>Zingiberales</taxon>
        <taxon>Zingiberaceae</taxon>
        <taxon>Zingiber</taxon>
    </lineage>
</organism>
<feature type="compositionally biased region" description="Polar residues" evidence="1">
    <location>
        <begin position="34"/>
        <end position="43"/>
    </location>
</feature>
<dbReference type="AlphaFoldDB" id="A0A8J5GHM8"/>
<accession>A0A8J5GHM8</accession>